<dbReference type="InterPro" id="IPR022830">
    <property type="entry name" value="Indigdn_synthA-like"/>
</dbReference>
<evidence type="ECO:0000256" key="7">
    <source>
        <dbReference type="SAM" id="MobiDB-lite"/>
    </source>
</evidence>
<name>A0A938YLP5_9ACTN</name>
<protein>
    <recommendedName>
        <fullName evidence="6">Pseudouridine-5'-phosphate glycosidase</fullName>
        <shortName evidence="6">PsiMP glycosidase</shortName>
        <ecNumber evidence="6">4.2.1.70</ecNumber>
    </recommendedName>
</protein>
<dbReference type="Pfam" id="PF04227">
    <property type="entry name" value="Indigoidine_A"/>
    <property type="match status" value="1"/>
</dbReference>
<dbReference type="InterPro" id="IPR007342">
    <property type="entry name" value="PsuG"/>
</dbReference>
<dbReference type="HAMAP" id="MF_01876">
    <property type="entry name" value="PsiMP_glycosidase"/>
    <property type="match status" value="1"/>
</dbReference>
<dbReference type="GO" id="GO:0046872">
    <property type="term" value="F:metal ion binding"/>
    <property type="evidence" value="ECO:0007669"/>
    <property type="project" value="UniProtKB-KW"/>
</dbReference>
<feature type="binding site" evidence="6">
    <location>
        <begin position="187"/>
        <end position="189"/>
    </location>
    <ligand>
        <name>substrate</name>
    </ligand>
</feature>
<organism evidence="8 9">
    <name type="scientific">Nakamurella flavida</name>
    <dbReference type="NCBI Taxonomy" id="363630"/>
    <lineage>
        <taxon>Bacteria</taxon>
        <taxon>Bacillati</taxon>
        <taxon>Actinomycetota</taxon>
        <taxon>Actinomycetes</taxon>
        <taxon>Nakamurellales</taxon>
        <taxon>Nakamurellaceae</taxon>
        <taxon>Nakamurella</taxon>
    </lineage>
</organism>
<keyword evidence="3 6" id="KW-0464">Manganese</keyword>
<comment type="subunit">
    <text evidence="6">Homotrimer.</text>
</comment>
<evidence type="ECO:0000256" key="2">
    <source>
        <dbReference type="ARBA" id="ARBA00022801"/>
    </source>
</evidence>
<comment type="function">
    <text evidence="6">Catalyzes the reversible cleavage of pseudouridine 5'-phosphate (PsiMP) to ribose 5-phosphate and uracil. Functions biologically in the cleavage direction, as part of a pseudouridine degradation pathway.</text>
</comment>
<comment type="cofactor">
    <cofactor evidence="6">
        <name>Mn(2+)</name>
        <dbReference type="ChEBI" id="CHEBI:29035"/>
    </cofactor>
    <text evidence="6">Binds 1 Mn(2+) ion per subunit.</text>
</comment>
<evidence type="ECO:0000256" key="1">
    <source>
        <dbReference type="ARBA" id="ARBA00022723"/>
    </source>
</evidence>
<dbReference type="EMBL" id="JAERWL010000010">
    <property type="protein sequence ID" value="MBM9477474.1"/>
    <property type="molecule type" value="Genomic_DNA"/>
</dbReference>
<keyword evidence="4 6" id="KW-0456">Lyase</keyword>
<keyword evidence="9" id="KW-1185">Reference proteome</keyword>
<dbReference type="GO" id="GO:0005737">
    <property type="term" value="C:cytoplasm"/>
    <property type="evidence" value="ECO:0007669"/>
    <property type="project" value="TreeGrafter"/>
</dbReference>
<dbReference type="SUPFAM" id="SSF110581">
    <property type="entry name" value="Indigoidine synthase A-like"/>
    <property type="match status" value="1"/>
</dbReference>
<proteinExistence type="inferred from homology"/>
<keyword evidence="2 6" id="KW-0378">Hydrolase</keyword>
<dbReference type="EC" id="4.2.1.70" evidence="6"/>
<accession>A0A938YLP5</accession>
<comment type="catalytic activity">
    <reaction evidence="6">
        <text>D-ribose 5-phosphate + uracil = psi-UMP + H2O</text>
        <dbReference type="Rhea" id="RHEA:18337"/>
        <dbReference type="ChEBI" id="CHEBI:15377"/>
        <dbReference type="ChEBI" id="CHEBI:17568"/>
        <dbReference type="ChEBI" id="CHEBI:58380"/>
        <dbReference type="ChEBI" id="CHEBI:78346"/>
        <dbReference type="EC" id="4.2.1.70"/>
    </reaction>
</comment>
<dbReference type="GO" id="GO:0016798">
    <property type="term" value="F:hydrolase activity, acting on glycosyl bonds"/>
    <property type="evidence" value="ECO:0007669"/>
    <property type="project" value="UniProtKB-KW"/>
</dbReference>
<comment type="similarity">
    <text evidence="6">Belongs to the pseudouridine-5'-phosphate glycosidase family.</text>
</comment>
<sequence>MPSRRDRRPGPSRSAPTHPPHPPRSPARRPAPPSPQESSPVSPALHVHPEVAEALATGRGVVALESTLLAHGLPEGDNRRVADELEATVRAAGAVPATIAVFDGVAHIGLDADRLDRLCTPPADGALRKLSVRDLGPAAGLGLSGATTVASTAALAHRVGVEVFATGGLGGVHRVFPVGSGAAFDISADLGVLARTPIVVVCAGVKSILDVPNTLEYLETQSVAVLGYRTDAFPGFYLADSGQGVPWRVEQPGEVAAILRAQQELGVASAGVVLAQPLPVDRQLDPTLHDATLAQGMELLRSRGVVGKDVTPALLEFFHHHTGGESLRANIELVSANAGLAGQVAVELAATPRATP</sequence>
<feature type="binding site" evidence="6">
    <location>
        <position position="149"/>
    </location>
    <ligand>
        <name>substrate</name>
    </ligand>
</feature>
<dbReference type="PANTHER" id="PTHR42909:SF1">
    <property type="entry name" value="CARBOHYDRATE KINASE PFKB DOMAIN-CONTAINING PROTEIN"/>
    <property type="match status" value="1"/>
</dbReference>
<dbReference type="Gene3D" id="3.40.1790.10">
    <property type="entry name" value="Indigoidine synthase domain"/>
    <property type="match status" value="1"/>
</dbReference>
<reference evidence="8" key="1">
    <citation type="submission" date="2021-01" db="EMBL/GenBank/DDBJ databases">
        <title>KCTC 19127 draft genome.</title>
        <authorList>
            <person name="An D."/>
        </authorList>
    </citation>
    <scope>NUCLEOTIDE SEQUENCE</scope>
    <source>
        <strain evidence="8">KCTC 19127</strain>
    </source>
</reference>
<feature type="active site" description="Proton donor" evidence="6">
    <location>
        <position position="65"/>
    </location>
</feature>
<keyword evidence="1 6" id="KW-0479">Metal-binding</keyword>
<keyword evidence="5 6" id="KW-0326">Glycosidase</keyword>
<evidence type="ECO:0000313" key="9">
    <source>
        <dbReference type="Proteomes" id="UP000663801"/>
    </source>
</evidence>
<feature type="binding site" evidence="6">
    <location>
        <position position="129"/>
    </location>
    <ligand>
        <name>substrate</name>
    </ligand>
</feature>
<comment type="caution">
    <text evidence="8">The sequence shown here is derived from an EMBL/GenBank/DDBJ whole genome shotgun (WGS) entry which is preliminary data.</text>
</comment>
<gene>
    <name evidence="6" type="primary">psuG</name>
    <name evidence="8" type="ORF">JL107_13575</name>
</gene>
<feature type="binding site" evidence="6">
    <location>
        <position position="185"/>
    </location>
    <ligand>
        <name>Mn(2+)</name>
        <dbReference type="ChEBI" id="CHEBI:29035"/>
    </ligand>
</feature>
<dbReference type="Proteomes" id="UP000663801">
    <property type="component" value="Unassembled WGS sequence"/>
</dbReference>
<evidence type="ECO:0000256" key="4">
    <source>
        <dbReference type="ARBA" id="ARBA00023239"/>
    </source>
</evidence>
<feature type="active site" description="Nucleophile" evidence="6">
    <location>
        <position position="206"/>
    </location>
</feature>
<evidence type="ECO:0000256" key="5">
    <source>
        <dbReference type="ARBA" id="ARBA00023295"/>
    </source>
</evidence>
<evidence type="ECO:0000313" key="8">
    <source>
        <dbReference type="EMBL" id="MBM9477474.1"/>
    </source>
</evidence>
<dbReference type="GO" id="GO:0046113">
    <property type="term" value="P:nucleobase catabolic process"/>
    <property type="evidence" value="ECO:0007669"/>
    <property type="project" value="UniProtKB-UniRule"/>
</dbReference>
<dbReference type="GO" id="GO:0004730">
    <property type="term" value="F:pseudouridylate synthase activity"/>
    <property type="evidence" value="ECO:0007669"/>
    <property type="project" value="UniProtKB-UniRule"/>
</dbReference>
<evidence type="ECO:0000256" key="6">
    <source>
        <dbReference type="HAMAP-Rule" id="MF_01876"/>
    </source>
</evidence>
<dbReference type="AlphaFoldDB" id="A0A938YLP5"/>
<feature type="compositionally biased region" description="Pro residues" evidence="7">
    <location>
        <begin position="17"/>
        <end position="35"/>
    </location>
</feature>
<feature type="region of interest" description="Disordered" evidence="7">
    <location>
        <begin position="1"/>
        <end position="43"/>
    </location>
</feature>
<evidence type="ECO:0000256" key="3">
    <source>
        <dbReference type="ARBA" id="ARBA00023211"/>
    </source>
</evidence>
<dbReference type="PANTHER" id="PTHR42909">
    <property type="entry name" value="ZGC:136858"/>
    <property type="match status" value="1"/>
</dbReference>